<proteinExistence type="predicted"/>
<keyword evidence="2" id="KW-0614">Plasmid</keyword>
<dbReference type="KEGG" id="rmb:K529_015545"/>
<evidence type="ECO:0000256" key="1">
    <source>
        <dbReference type="SAM" id="Phobius"/>
    </source>
</evidence>
<geneLocation type="plasmid" evidence="2 3">
    <name>unnamed1</name>
</geneLocation>
<keyword evidence="1" id="KW-0812">Transmembrane</keyword>
<dbReference type="GeneID" id="28251278"/>
<keyword evidence="1" id="KW-1133">Transmembrane helix</keyword>
<reference evidence="2 3" key="1">
    <citation type="journal article" date="2016" name="ISME J.">
        <title>Global occurrence and heterogeneity of the Roseobacter-clade species Ruegeria mobilis.</title>
        <authorList>
            <person name="Sonnenschein E."/>
            <person name="Gram L."/>
        </authorList>
    </citation>
    <scope>NUCLEOTIDE SEQUENCE [LARGE SCALE GENOMIC DNA]</scope>
    <source>
        <strain evidence="2 3">F1926</strain>
        <plasmid evidence="2 3">unnamed1</plasmid>
    </source>
</reference>
<keyword evidence="1" id="KW-0472">Membrane</keyword>
<organism evidence="2 3">
    <name type="scientific">Tritonibacter mobilis F1926</name>
    <dbReference type="NCBI Taxonomy" id="1265309"/>
    <lineage>
        <taxon>Bacteria</taxon>
        <taxon>Pseudomonadati</taxon>
        <taxon>Pseudomonadota</taxon>
        <taxon>Alphaproteobacteria</taxon>
        <taxon>Rhodobacterales</taxon>
        <taxon>Paracoccaceae</taxon>
        <taxon>Tritonibacter</taxon>
    </lineage>
</organism>
<dbReference type="Proteomes" id="UP000013243">
    <property type="component" value="Plasmid unnamed1"/>
</dbReference>
<protein>
    <submittedName>
        <fullName evidence="2">Uncharacterized protein</fullName>
    </submittedName>
</protein>
<feature type="transmembrane region" description="Helical" evidence="1">
    <location>
        <begin position="46"/>
        <end position="67"/>
    </location>
</feature>
<evidence type="ECO:0000313" key="2">
    <source>
        <dbReference type="EMBL" id="ANP42193.1"/>
    </source>
</evidence>
<name>A0A1B1A6J5_9RHOB</name>
<evidence type="ECO:0000313" key="3">
    <source>
        <dbReference type="Proteomes" id="UP000013243"/>
    </source>
</evidence>
<accession>A0A1B1A6J5</accession>
<dbReference type="EMBL" id="CP015231">
    <property type="protein sequence ID" value="ANP42193.1"/>
    <property type="molecule type" value="Genomic_DNA"/>
</dbReference>
<dbReference type="RefSeq" id="WP_040641574.1">
    <property type="nucleotide sequence ID" value="NZ_CP015231.1"/>
</dbReference>
<sequence>MRYPLFKHFCSYLLNTPMGLAIGIIFTCVLGVVFDDDFFVGFTKHYTFVVSASLSLVVASFAVAGVFSNIASQREKDEDSRKRKLLAARARLPLALAEMSKACTEGVRLTVEYPSIQSDLTKPHSLLDKSAVKLRLSEETYRTLEQVIEFHDNVDVAQRVVRFLQLYQSSTQRLLAQFEPRKLIQYWGEGNPMRVRAVEWALVQAIVISLFRYSREGILPPVTPDTVRTALQLDQQTSLKIGNIDDYQKDIQAVHRRYLEQDNAFNRT</sequence>
<feature type="transmembrane region" description="Helical" evidence="1">
    <location>
        <begin position="12"/>
        <end position="34"/>
    </location>
</feature>
<gene>
    <name evidence="2" type="ORF">K529_015545</name>
</gene>
<dbReference type="AlphaFoldDB" id="A0A1B1A6J5"/>